<dbReference type="AlphaFoldDB" id="A0A087S5M4"/>
<name>A0A087S5M4_9ARCH</name>
<evidence type="ECO:0000313" key="1">
    <source>
        <dbReference type="EMBL" id="KFM21028.1"/>
    </source>
</evidence>
<reference evidence="1 2" key="1">
    <citation type="submission" date="2014-06" db="EMBL/GenBank/DDBJ databases">
        <authorList>
            <person name="Ngugi D.K."/>
            <person name="Blom J."/>
            <person name="Alam I."/>
            <person name="Rashid M."/>
            <person name="Baalawi W."/>
            <person name="Zhang G."/>
            <person name="Hikmawan T."/>
            <person name="Guan Y."/>
            <person name="Antunes A."/>
            <person name="Siam R."/>
            <person name="El-Dorry H."/>
            <person name="Bajic V."/>
            <person name="Stingl U."/>
        </authorList>
    </citation>
    <scope>NUCLEOTIDE SEQUENCE [LARGE SCALE GENOMIC DNA]</scope>
    <source>
        <strain evidence="1">SCGC AAA799-B03</strain>
    </source>
</reference>
<sequence length="32" mass="3216">AFCATKINPVLFCAIPTGLSTVASSTAFPLSS</sequence>
<keyword evidence="2" id="KW-1185">Reference proteome</keyword>
<organism evidence="1 2">
    <name type="scientific">Marine Group I thaumarchaeote SCGC AAA799-B03</name>
    <dbReference type="NCBI Taxonomy" id="1502289"/>
    <lineage>
        <taxon>Archaea</taxon>
        <taxon>Nitrososphaerota</taxon>
        <taxon>Marine Group I</taxon>
    </lineage>
</organism>
<comment type="caution">
    <text evidence="1">The sequence shown here is derived from an EMBL/GenBank/DDBJ whole genome shotgun (WGS) entry which is preliminary data.</text>
</comment>
<dbReference type="Proteomes" id="UP000029384">
    <property type="component" value="Unassembled WGS sequence"/>
</dbReference>
<dbReference type="EMBL" id="JOTA01000082">
    <property type="protein sequence ID" value="KFM21028.1"/>
    <property type="molecule type" value="Genomic_DNA"/>
</dbReference>
<protein>
    <submittedName>
        <fullName evidence="1">Uncharacterized protein</fullName>
    </submittedName>
</protein>
<gene>
    <name evidence="1" type="ORF">AAA799B03_01447</name>
</gene>
<evidence type="ECO:0000313" key="2">
    <source>
        <dbReference type="Proteomes" id="UP000029384"/>
    </source>
</evidence>
<feature type="non-terminal residue" evidence="1">
    <location>
        <position position="1"/>
    </location>
</feature>
<proteinExistence type="predicted"/>
<accession>A0A087S5M4</accession>